<evidence type="ECO:0000259" key="3">
    <source>
        <dbReference type="Pfam" id="PF00768"/>
    </source>
</evidence>
<protein>
    <recommendedName>
        <fullName evidence="3">Peptidase S11 D-alanyl-D-alanine carboxypeptidase A N-terminal domain-containing protein</fullName>
    </recommendedName>
</protein>
<feature type="region of interest" description="Disordered" evidence="1">
    <location>
        <begin position="369"/>
        <end position="429"/>
    </location>
</feature>
<reference evidence="4 5" key="1">
    <citation type="journal article" date="2016" name="Front. Microbiol.">
        <title>Genomic Resource of Rice Seed Associated Bacteria.</title>
        <authorList>
            <person name="Midha S."/>
            <person name="Bansal K."/>
            <person name="Sharma S."/>
            <person name="Kumar N."/>
            <person name="Patil P.P."/>
            <person name="Chaudhry V."/>
            <person name="Patil P.B."/>
        </authorList>
    </citation>
    <scope>NUCLEOTIDE SEQUENCE [LARGE SCALE GENOMIC DNA]</scope>
    <source>
        <strain evidence="4 5">NS354</strain>
    </source>
</reference>
<keyword evidence="5" id="KW-1185">Reference proteome</keyword>
<feature type="transmembrane region" description="Helical" evidence="2">
    <location>
        <begin position="21"/>
        <end position="46"/>
    </location>
</feature>
<dbReference type="Gene3D" id="3.40.710.10">
    <property type="entry name" value="DD-peptidase/beta-lactamase superfamily"/>
    <property type="match status" value="1"/>
</dbReference>
<name>A0A147EEL7_9MICO</name>
<dbReference type="InterPro" id="IPR012338">
    <property type="entry name" value="Beta-lactam/transpept-like"/>
</dbReference>
<feature type="domain" description="Peptidase S11 D-alanyl-D-alanine carboxypeptidase A N-terminal" evidence="3">
    <location>
        <begin position="92"/>
        <end position="302"/>
    </location>
</feature>
<accession>A0A147EEL7</accession>
<dbReference type="PATRIC" id="fig|1079994.3.peg.2567"/>
<proteinExistence type="predicted"/>
<evidence type="ECO:0000313" key="5">
    <source>
        <dbReference type="Proteomes" id="UP000070810"/>
    </source>
</evidence>
<dbReference type="AlphaFoldDB" id="A0A147EEL7"/>
<dbReference type="InterPro" id="IPR001967">
    <property type="entry name" value="Peptidase_S11_N"/>
</dbReference>
<gene>
    <name evidence="4" type="ORF">NS354_10890</name>
</gene>
<comment type="caution">
    <text evidence="4">The sequence shown here is derived from an EMBL/GenBank/DDBJ whole genome shotgun (WGS) entry which is preliminary data.</text>
</comment>
<keyword evidence="2" id="KW-0812">Transmembrane</keyword>
<sequence>MDRVSPTPLPHRAPRRRTRRIVGLGAAGLAALLALAYAVLCAIAPLPEPVVRLDEPVTARFSADAAEVQRAVDAEQQPTAVGWLHDDAVWTNSERAAPIASISKLVTALVVLDAQPVEAGSDGPTHIWTAEDAARQAEYLAEDGVAFPIPVGTEVTARQMLQLALVPSANDFAAAYAYSVFGDNAGFLAAVRDWQQRAGLASLELHEPTGMDEHNAASAADVLRLARLALENETVAEIVALPRVDLPWGIGTVESTNPLHGVLDGVVGVKTGRTNAAGYNLAAARTSDALGREVVQLSVVLGRDSDEDRLRSSLDLFSALDAAPRRLAIVEPGERLGTATTVDGVEIPILADGGADAVLLPGEEATRTASLRSGGFSEAGEPDAGLTGADAAAGRSVGAIRVTGPGDPKDSAEPDAENGTSPGTPADRTIDLVTGADVVAPSYGWRLTHPRELFTWS</sequence>
<evidence type="ECO:0000256" key="2">
    <source>
        <dbReference type="SAM" id="Phobius"/>
    </source>
</evidence>
<keyword evidence="2" id="KW-0472">Membrane</keyword>
<dbReference type="Pfam" id="PF00768">
    <property type="entry name" value="Peptidase_S11"/>
    <property type="match status" value="1"/>
</dbReference>
<organism evidence="4 5">
    <name type="scientific">Leucobacter chromiiresistens</name>
    <dbReference type="NCBI Taxonomy" id="1079994"/>
    <lineage>
        <taxon>Bacteria</taxon>
        <taxon>Bacillati</taxon>
        <taxon>Actinomycetota</taxon>
        <taxon>Actinomycetes</taxon>
        <taxon>Micrococcales</taxon>
        <taxon>Microbacteriaceae</taxon>
        <taxon>Leucobacter</taxon>
    </lineage>
</organism>
<evidence type="ECO:0000313" key="4">
    <source>
        <dbReference type="EMBL" id="KTR82878.1"/>
    </source>
</evidence>
<dbReference type="GO" id="GO:0009002">
    <property type="term" value="F:serine-type D-Ala-D-Ala carboxypeptidase activity"/>
    <property type="evidence" value="ECO:0007669"/>
    <property type="project" value="InterPro"/>
</dbReference>
<dbReference type="GO" id="GO:0006508">
    <property type="term" value="P:proteolysis"/>
    <property type="evidence" value="ECO:0007669"/>
    <property type="project" value="InterPro"/>
</dbReference>
<evidence type="ECO:0000256" key="1">
    <source>
        <dbReference type="SAM" id="MobiDB-lite"/>
    </source>
</evidence>
<dbReference type="Proteomes" id="UP000070810">
    <property type="component" value="Unassembled WGS sequence"/>
</dbReference>
<keyword evidence="2" id="KW-1133">Transmembrane helix</keyword>
<dbReference type="SUPFAM" id="SSF56601">
    <property type="entry name" value="beta-lactamase/transpeptidase-like"/>
    <property type="match status" value="1"/>
</dbReference>
<feature type="compositionally biased region" description="Low complexity" evidence="1">
    <location>
        <begin position="383"/>
        <end position="394"/>
    </location>
</feature>
<dbReference type="EMBL" id="LDRK01000090">
    <property type="protein sequence ID" value="KTR82878.1"/>
    <property type="molecule type" value="Genomic_DNA"/>
</dbReference>